<accession>A0A0E9U217</accession>
<dbReference type="EMBL" id="GBXM01048628">
    <property type="protein sequence ID" value="JAH59949.1"/>
    <property type="molecule type" value="Transcribed_RNA"/>
</dbReference>
<proteinExistence type="predicted"/>
<name>A0A0E9U217_ANGAN</name>
<sequence length="33" mass="3709">MFSEESSIPKNTSSRFSSATVHTYASRCYFSSL</sequence>
<organism evidence="1">
    <name type="scientific">Anguilla anguilla</name>
    <name type="common">European freshwater eel</name>
    <name type="synonym">Muraena anguilla</name>
    <dbReference type="NCBI Taxonomy" id="7936"/>
    <lineage>
        <taxon>Eukaryota</taxon>
        <taxon>Metazoa</taxon>
        <taxon>Chordata</taxon>
        <taxon>Craniata</taxon>
        <taxon>Vertebrata</taxon>
        <taxon>Euteleostomi</taxon>
        <taxon>Actinopterygii</taxon>
        <taxon>Neopterygii</taxon>
        <taxon>Teleostei</taxon>
        <taxon>Anguilliformes</taxon>
        <taxon>Anguillidae</taxon>
        <taxon>Anguilla</taxon>
    </lineage>
</organism>
<dbReference type="AlphaFoldDB" id="A0A0E9U217"/>
<reference evidence="1" key="2">
    <citation type="journal article" date="2015" name="Fish Shellfish Immunol.">
        <title>Early steps in the European eel (Anguilla anguilla)-Vibrio vulnificus interaction in the gills: Role of the RtxA13 toxin.</title>
        <authorList>
            <person name="Callol A."/>
            <person name="Pajuelo D."/>
            <person name="Ebbesson L."/>
            <person name="Teles M."/>
            <person name="MacKenzie S."/>
            <person name="Amaro C."/>
        </authorList>
    </citation>
    <scope>NUCLEOTIDE SEQUENCE</scope>
</reference>
<reference evidence="1" key="1">
    <citation type="submission" date="2014-11" db="EMBL/GenBank/DDBJ databases">
        <authorList>
            <person name="Amaro Gonzalez C."/>
        </authorList>
    </citation>
    <scope>NUCLEOTIDE SEQUENCE</scope>
</reference>
<evidence type="ECO:0000313" key="1">
    <source>
        <dbReference type="EMBL" id="JAH59949.1"/>
    </source>
</evidence>
<protein>
    <submittedName>
        <fullName evidence="1">Uncharacterized protein</fullName>
    </submittedName>
</protein>